<proteinExistence type="predicted"/>
<evidence type="ECO:0000313" key="5">
    <source>
        <dbReference type="Proteomes" id="UP000185678"/>
    </source>
</evidence>
<feature type="transmembrane region" description="Helical" evidence="2">
    <location>
        <begin position="222"/>
        <end position="243"/>
    </location>
</feature>
<feature type="compositionally biased region" description="Low complexity" evidence="1">
    <location>
        <begin position="192"/>
        <end position="201"/>
    </location>
</feature>
<dbReference type="Pfam" id="PF11906">
    <property type="entry name" value="DUF3426"/>
    <property type="match status" value="1"/>
</dbReference>
<feature type="compositionally biased region" description="Acidic residues" evidence="1">
    <location>
        <begin position="68"/>
        <end position="78"/>
    </location>
</feature>
<evidence type="ECO:0000259" key="3">
    <source>
        <dbReference type="Pfam" id="PF13717"/>
    </source>
</evidence>
<dbReference type="AlphaFoldDB" id="A0A1N7JX09"/>
<feature type="compositionally biased region" description="Pro residues" evidence="1">
    <location>
        <begin position="58"/>
        <end position="67"/>
    </location>
</feature>
<feature type="domain" description="Zinc finger/thioredoxin putative" evidence="3">
    <location>
        <begin position="1"/>
        <end position="36"/>
    </location>
</feature>
<dbReference type="NCBIfam" id="TIGR02098">
    <property type="entry name" value="MJ0042_CXXC"/>
    <property type="match status" value="1"/>
</dbReference>
<gene>
    <name evidence="4" type="ORF">SAMN05421779_102506</name>
</gene>
<keyword evidence="2" id="KW-0472">Membrane</keyword>
<sequence length="368" mass="39869">MELNCPNCTTHFTVPDDAIGPKGRKLKCAMCGHTWKQMPLGYVPEENTPAPEPKRTAPTPPPPPVVEPEPDFEPEPEPDPVPAPLSFEDALADARNALADARNAEPDSEPMPMEMPPVGRVRPDPLDGYADDDLPMDSDARPRSMSDDDPLAGLNFGNAFDDNDDDSFGRSTGPRSDLGRTPLDSDLEDLLAAEPEPIPELFGRSSIDDDDESSDGSKKNGAMLFLVFLIVMMTALGAGTWFGRSAIITSFPQAESLYNMLGITVDAPGSGLQFKNVTSERLNRNGVDTLVVRGFIANVSSSPKAIPSLSLILFGPTDEPVQRAIVEPPQPNLESGMTTGFRVHLETPDARARRFEMDWAKPASDDKK</sequence>
<dbReference type="Pfam" id="PF13717">
    <property type="entry name" value="Zn_ribbon_4"/>
    <property type="match status" value="1"/>
</dbReference>
<reference evidence="4 5" key="1">
    <citation type="submission" date="2017-01" db="EMBL/GenBank/DDBJ databases">
        <authorList>
            <person name="Mah S.A."/>
            <person name="Swanson W.J."/>
            <person name="Moy G.W."/>
            <person name="Vacquier V.D."/>
        </authorList>
    </citation>
    <scope>NUCLEOTIDE SEQUENCE [LARGE SCALE GENOMIC DNA]</scope>
    <source>
        <strain evidence="4 5">DSM 11589</strain>
    </source>
</reference>
<keyword evidence="2" id="KW-1133">Transmembrane helix</keyword>
<dbReference type="InterPro" id="IPR011723">
    <property type="entry name" value="Znf/thioredoxin_put"/>
</dbReference>
<protein>
    <submittedName>
        <fullName evidence="4">MJ0042 family finger-like domain-containing protein</fullName>
    </submittedName>
</protein>
<accession>A0A1N7JX09</accession>
<dbReference type="EMBL" id="FTOA01000002">
    <property type="protein sequence ID" value="SIS53889.1"/>
    <property type="molecule type" value="Genomic_DNA"/>
</dbReference>
<dbReference type="OrthoDB" id="7159357at2"/>
<keyword evidence="2" id="KW-0812">Transmembrane</keyword>
<evidence type="ECO:0000256" key="2">
    <source>
        <dbReference type="SAM" id="Phobius"/>
    </source>
</evidence>
<name>A0A1N7JX09_9PROT</name>
<feature type="region of interest" description="Disordered" evidence="1">
    <location>
        <begin position="40"/>
        <end position="217"/>
    </location>
</feature>
<evidence type="ECO:0000313" key="4">
    <source>
        <dbReference type="EMBL" id="SIS53889.1"/>
    </source>
</evidence>
<dbReference type="InterPro" id="IPR021834">
    <property type="entry name" value="DUF3426"/>
</dbReference>
<dbReference type="STRING" id="80876.SAMN05421779_102506"/>
<keyword evidence="5" id="KW-1185">Reference proteome</keyword>
<dbReference type="Proteomes" id="UP000185678">
    <property type="component" value="Unassembled WGS sequence"/>
</dbReference>
<organism evidence="4 5">
    <name type="scientific">Insolitispirillum peregrinum</name>
    <dbReference type="NCBI Taxonomy" id="80876"/>
    <lineage>
        <taxon>Bacteria</taxon>
        <taxon>Pseudomonadati</taxon>
        <taxon>Pseudomonadota</taxon>
        <taxon>Alphaproteobacteria</taxon>
        <taxon>Rhodospirillales</taxon>
        <taxon>Novispirillaceae</taxon>
        <taxon>Insolitispirillum</taxon>
    </lineage>
</organism>
<evidence type="ECO:0000256" key="1">
    <source>
        <dbReference type="SAM" id="MobiDB-lite"/>
    </source>
</evidence>